<keyword evidence="4" id="KW-0862">Zinc</keyword>
<dbReference type="SUPFAM" id="SSF51735">
    <property type="entry name" value="NAD(P)-binding Rossmann-fold domains"/>
    <property type="match status" value="1"/>
</dbReference>
<evidence type="ECO:0000256" key="4">
    <source>
        <dbReference type="ARBA" id="ARBA00022833"/>
    </source>
</evidence>
<feature type="domain" description="Alcohol dehydrogenase-like C-terminal" evidence="7">
    <location>
        <begin position="147"/>
        <end position="241"/>
    </location>
</feature>
<evidence type="ECO:0000313" key="10">
    <source>
        <dbReference type="Proteomes" id="UP001597262"/>
    </source>
</evidence>
<dbReference type="EMBL" id="JBHTLM010000012">
    <property type="protein sequence ID" value="MFD1177853.1"/>
    <property type="molecule type" value="Genomic_DNA"/>
</dbReference>
<dbReference type="Pfam" id="PF00107">
    <property type="entry name" value="ADH_zinc_N"/>
    <property type="match status" value="1"/>
</dbReference>
<evidence type="ECO:0000256" key="1">
    <source>
        <dbReference type="ARBA" id="ARBA00001947"/>
    </source>
</evidence>
<feature type="coiled-coil region" evidence="6">
    <location>
        <begin position="306"/>
        <end position="333"/>
    </location>
</feature>
<gene>
    <name evidence="9" type="ORF">ACFQ3W_16305</name>
</gene>
<dbReference type="InterPro" id="IPR013154">
    <property type="entry name" value="ADH-like_N"/>
</dbReference>
<keyword evidence="5" id="KW-0560">Oxidoreductase</keyword>
<feature type="domain" description="Alcohol dehydrogenase-like N-terminal" evidence="8">
    <location>
        <begin position="26"/>
        <end position="85"/>
    </location>
</feature>
<name>A0ABW3RZ78_9BACL</name>
<evidence type="ECO:0000256" key="3">
    <source>
        <dbReference type="ARBA" id="ARBA00022723"/>
    </source>
</evidence>
<organism evidence="9 10">
    <name type="scientific">Paenibacillus puldeungensis</name>
    <dbReference type="NCBI Taxonomy" id="696536"/>
    <lineage>
        <taxon>Bacteria</taxon>
        <taxon>Bacillati</taxon>
        <taxon>Bacillota</taxon>
        <taxon>Bacilli</taxon>
        <taxon>Bacillales</taxon>
        <taxon>Paenibacillaceae</taxon>
        <taxon>Paenibacillus</taxon>
    </lineage>
</organism>
<evidence type="ECO:0000313" key="9">
    <source>
        <dbReference type="EMBL" id="MFD1177853.1"/>
    </source>
</evidence>
<dbReference type="Proteomes" id="UP001597262">
    <property type="component" value="Unassembled WGS sequence"/>
</dbReference>
<evidence type="ECO:0000256" key="6">
    <source>
        <dbReference type="SAM" id="Coils"/>
    </source>
</evidence>
<dbReference type="Gene3D" id="3.40.50.720">
    <property type="entry name" value="NAD(P)-binding Rossmann-like Domain"/>
    <property type="match status" value="1"/>
</dbReference>
<comment type="caution">
    <text evidence="9">The sequence shown here is derived from an EMBL/GenBank/DDBJ whole genome shotgun (WGS) entry which is preliminary data.</text>
</comment>
<dbReference type="InterPro" id="IPR011032">
    <property type="entry name" value="GroES-like_sf"/>
</dbReference>
<dbReference type="Pfam" id="PF08240">
    <property type="entry name" value="ADH_N"/>
    <property type="match status" value="1"/>
</dbReference>
<dbReference type="PANTHER" id="PTHR43350:SF19">
    <property type="entry name" value="D-GULOSIDE 3-DEHYDROGENASE"/>
    <property type="match status" value="1"/>
</dbReference>
<reference evidence="10" key="1">
    <citation type="journal article" date="2019" name="Int. J. Syst. Evol. Microbiol.">
        <title>The Global Catalogue of Microorganisms (GCM) 10K type strain sequencing project: providing services to taxonomists for standard genome sequencing and annotation.</title>
        <authorList>
            <consortium name="The Broad Institute Genomics Platform"/>
            <consortium name="The Broad Institute Genome Sequencing Center for Infectious Disease"/>
            <person name="Wu L."/>
            <person name="Ma J."/>
        </authorList>
    </citation>
    <scope>NUCLEOTIDE SEQUENCE [LARGE SCALE GENOMIC DNA]</scope>
    <source>
        <strain evidence="10">CCUG 59189</strain>
    </source>
</reference>
<dbReference type="CDD" id="cd08255">
    <property type="entry name" value="2-desacetyl-2-hydroxyethyl_bacteriochlorophyllide_like"/>
    <property type="match status" value="1"/>
</dbReference>
<dbReference type="Gene3D" id="3.90.180.10">
    <property type="entry name" value="Medium-chain alcohol dehydrogenases, catalytic domain"/>
    <property type="match status" value="2"/>
</dbReference>
<proteinExistence type="inferred from homology"/>
<evidence type="ECO:0000259" key="7">
    <source>
        <dbReference type="Pfam" id="PF00107"/>
    </source>
</evidence>
<keyword evidence="3" id="KW-0479">Metal-binding</keyword>
<evidence type="ECO:0000259" key="8">
    <source>
        <dbReference type="Pfam" id="PF08240"/>
    </source>
</evidence>
<dbReference type="SUPFAM" id="SSF50129">
    <property type="entry name" value="GroES-like"/>
    <property type="match status" value="1"/>
</dbReference>
<dbReference type="InterPro" id="IPR036291">
    <property type="entry name" value="NAD(P)-bd_dom_sf"/>
</dbReference>
<keyword evidence="10" id="KW-1185">Reference proteome</keyword>
<accession>A0ABW3RZ78</accession>
<protein>
    <submittedName>
        <fullName evidence="9">Zinc-binding alcohol dehydrogenase</fullName>
    </submittedName>
</protein>
<dbReference type="PANTHER" id="PTHR43350">
    <property type="entry name" value="NAD-DEPENDENT ALCOHOL DEHYDROGENASE"/>
    <property type="match status" value="1"/>
</dbReference>
<sequence length="339" mass="37124">MKKIVVSGGKAALVEDMEPALSDENPHRVLVRIKYSSISPGTELGLIHNPQIPDGFQLGYSGSGQVEAVGSAVRTVKPGDWVAVYGGPYVYHGEKLSVPESLVMPLQSDRHLREAAYVGLGAVAVHSVRRMKLEFGETVWVVGLGFLGLLIAQICKNANYRVFATDMNPARCELARAAGIVDVYAANDPMLDEHIDAFTAGHGFDAIALCAHSTKPGLIEQSMTKLAFRGTYALVGNVSIEFPRELFFQKEGDFVIARGAGPGRYDPQYENDCIDYPKSYVRWTEGRNMQEFIRQVEAGALELDRLITHEFALDEAERAYEVLEREAGSALGVLLRYGG</sequence>
<evidence type="ECO:0000256" key="2">
    <source>
        <dbReference type="ARBA" id="ARBA00008072"/>
    </source>
</evidence>
<comment type="cofactor">
    <cofactor evidence="1">
        <name>Zn(2+)</name>
        <dbReference type="ChEBI" id="CHEBI:29105"/>
    </cofactor>
</comment>
<comment type="similarity">
    <text evidence="2">Belongs to the zinc-containing alcohol dehydrogenase family.</text>
</comment>
<evidence type="ECO:0000256" key="5">
    <source>
        <dbReference type="ARBA" id="ARBA00023002"/>
    </source>
</evidence>
<dbReference type="RefSeq" id="WP_379320303.1">
    <property type="nucleotide sequence ID" value="NZ_JBHTLM010000012.1"/>
</dbReference>
<keyword evidence="6" id="KW-0175">Coiled coil</keyword>
<dbReference type="InterPro" id="IPR013149">
    <property type="entry name" value="ADH-like_C"/>
</dbReference>